<dbReference type="InterPro" id="IPR006645">
    <property type="entry name" value="NGN-like_dom"/>
</dbReference>
<keyword evidence="1 5" id="KW-0806">Transcription termination</keyword>
<dbReference type="SMART" id="SM00738">
    <property type="entry name" value="NGN"/>
    <property type="match status" value="1"/>
</dbReference>
<evidence type="ECO:0000259" key="9">
    <source>
        <dbReference type="SMART" id="SM00739"/>
    </source>
</evidence>
<dbReference type="PRINTS" id="PR00338">
    <property type="entry name" value="NUSGTNSCPFCT"/>
</dbReference>
<reference evidence="10 11" key="1">
    <citation type="submission" date="2020-01" db="EMBL/GenBank/DDBJ databases">
        <title>Draft genome sequence of Cand. Neptunochlamydia vexilliferae K9.</title>
        <authorList>
            <person name="Schulz F."/>
            <person name="Koestlbacher S."/>
            <person name="Wascher F."/>
            <person name="Pizzetti I."/>
            <person name="Horn M."/>
        </authorList>
    </citation>
    <scope>NUCLEOTIDE SEQUENCE [LARGE SCALE GENOMIC DNA]</scope>
    <source>
        <strain evidence="10 11">K9</strain>
    </source>
</reference>
<keyword evidence="11" id="KW-1185">Reference proteome</keyword>
<dbReference type="PANTHER" id="PTHR30265:SF2">
    <property type="entry name" value="TRANSCRIPTION TERMINATION_ANTITERMINATION PROTEIN NUSG"/>
    <property type="match status" value="1"/>
</dbReference>
<evidence type="ECO:0000313" key="11">
    <source>
        <dbReference type="Proteomes" id="UP001194714"/>
    </source>
</evidence>
<feature type="domain" description="NusG-like N-terminal" evidence="8">
    <location>
        <begin position="5"/>
        <end position="112"/>
    </location>
</feature>
<evidence type="ECO:0000256" key="5">
    <source>
        <dbReference type="HAMAP-Rule" id="MF_00948"/>
    </source>
</evidence>
<dbReference type="InterPro" id="IPR001062">
    <property type="entry name" value="Transcrpt_antiterm_NusG"/>
</dbReference>
<keyword evidence="3 5" id="KW-0805">Transcription regulation</keyword>
<protein>
    <recommendedName>
        <fullName evidence="5 6">Transcription termination/antitermination protein NusG</fullName>
    </recommendedName>
</protein>
<dbReference type="SUPFAM" id="SSF82679">
    <property type="entry name" value="N-utilization substance G protein NusG, N-terminal domain"/>
    <property type="match status" value="1"/>
</dbReference>
<dbReference type="NCBIfam" id="TIGR00922">
    <property type="entry name" value="nusG"/>
    <property type="match status" value="1"/>
</dbReference>
<evidence type="ECO:0000256" key="3">
    <source>
        <dbReference type="ARBA" id="ARBA00023015"/>
    </source>
</evidence>
<dbReference type="CDD" id="cd06091">
    <property type="entry name" value="KOW_NusG"/>
    <property type="match status" value="1"/>
</dbReference>
<dbReference type="InterPro" id="IPR047050">
    <property type="entry name" value="NGN"/>
</dbReference>
<dbReference type="InterPro" id="IPR036735">
    <property type="entry name" value="NGN_dom_sf"/>
</dbReference>
<gene>
    <name evidence="5" type="primary">nusG</name>
    <name evidence="10" type="ORF">NEPTK9_000515</name>
</gene>
<evidence type="ECO:0000256" key="2">
    <source>
        <dbReference type="ARBA" id="ARBA00022814"/>
    </source>
</evidence>
<feature type="domain" description="KOW" evidence="9">
    <location>
        <begin position="124"/>
        <end position="151"/>
    </location>
</feature>
<accession>A0ABS0AXZ4</accession>
<dbReference type="Pfam" id="PF02357">
    <property type="entry name" value="NusG"/>
    <property type="match status" value="1"/>
</dbReference>
<dbReference type="PANTHER" id="PTHR30265">
    <property type="entry name" value="RHO-INTERACTING TRANSCRIPTION TERMINATION FACTOR NUSG"/>
    <property type="match status" value="1"/>
</dbReference>
<dbReference type="CDD" id="cd09891">
    <property type="entry name" value="NGN_Bact_1"/>
    <property type="match status" value="1"/>
</dbReference>
<dbReference type="EMBL" id="JAAEJV010000008">
    <property type="protein sequence ID" value="MBF5059012.1"/>
    <property type="molecule type" value="Genomic_DNA"/>
</dbReference>
<dbReference type="InterPro" id="IPR008991">
    <property type="entry name" value="Translation_prot_SH3-like_sf"/>
</dbReference>
<dbReference type="InterPro" id="IPR043425">
    <property type="entry name" value="NusG-like"/>
</dbReference>
<dbReference type="Gene3D" id="3.30.70.940">
    <property type="entry name" value="NusG, N-terminal domain"/>
    <property type="match status" value="1"/>
</dbReference>
<dbReference type="Gene3D" id="2.30.30.30">
    <property type="match status" value="1"/>
</dbReference>
<comment type="caution">
    <text evidence="10">The sequence shown here is derived from an EMBL/GenBank/DDBJ whole genome shotgun (WGS) entry which is preliminary data.</text>
</comment>
<dbReference type="SMART" id="SM00739">
    <property type="entry name" value="KOW"/>
    <property type="match status" value="1"/>
</dbReference>
<dbReference type="RefSeq" id="WP_228546993.1">
    <property type="nucleotide sequence ID" value="NZ_JAAEJV010000008.1"/>
</dbReference>
<dbReference type="InterPro" id="IPR005824">
    <property type="entry name" value="KOW"/>
</dbReference>
<evidence type="ECO:0000256" key="1">
    <source>
        <dbReference type="ARBA" id="ARBA00022472"/>
    </source>
</evidence>
<dbReference type="HAMAP" id="MF_00948">
    <property type="entry name" value="NusG"/>
    <property type="match status" value="1"/>
</dbReference>
<organism evidence="10 11">
    <name type="scientific">Candidatus Neptunichlamydia vexilliferae</name>
    <dbReference type="NCBI Taxonomy" id="1651774"/>
    <lineage>
        <taxon>Bacteria</taxon>
        <taxon>Pseudomonadati</taxon>
        <taxon>Chlamydiota</taxon>
        <taxon>Chlamydiia</taxon>
        <taxon>Parachlamydiales</taxon>
        <taxon>Simkaniaceae</taxon>
        <taxon>Candidatus Neptunichlamydia</taxon>
    </lineage>
</organism>
<dbReference type="Proteomes" id="UP001194714">
    <property type="component" value="Unassembled WGS sequence"/>
</dbReference>
<sequence>MSTEEGQWFVIQVMSGQEKKVKKNLEENRASSGMIDLVQEVIVPTENVAEVKRGEQKVTEKRLWPGYALVKMKLTDESWIYVKETNGVIDFLGGGEPAPLNDAEVAEMLHDLQARKGEVAYKHKLKVGDHVKIVDGVFVNFLGTVLEVSHEKGRLSAMVSIFGRDTRVDDLEFWQVEEVPADAEVE</sequence>
<evidence type="ECO:0000256" key="7">
    <source>
        <dbReference type="RuleBase" id="RU000538"/>
    </source>
</evidence>
<evidence type="ECO:0000256" key="6">
    <source>
        <dbReference type="NCBIfam" id="TIGR00922"/>
    </source>
</evidence>
<comment type="function">
    <text evidence="5 7">Participates in transcription elongation, termination and antitermination.</text>
</comment>
<evidence type="ECO:0000313" key="10">
    <source>
        <dbReference type="EMBL" id="MBF5059012.1"/>
    </source>
</evidence>
<name>A0ABS0AXZ4_9BACT</name>
<evidence type="ECO:0000259" key="8">
    <source>
        <dbReference type="SMART" id="SM00738"/>
    </source>
</evidence>
<comment type="similarity">
    <text evidence="5 7">Belongs to the NusG family.</text>
</comment>
<evidence type="ECO:0000256" key="4">
    <source>
        <dbReference type="ARBA" id="ARBA00023163"/>
    </source>
</evidence>
<keyword evidence="4 5" id="KW-0804">Transcription</keyword>
<proteinExistence type="inferred from homology"/>
<dbReference type="InterPro" id="IPR014722">
    <property type="entry name" value="Rib_uL2_dom2"/>
</dbReference>
<dbReference type="SUPFAM" id="SSF50104">
    <property type="entry name" value="Translation proteins SH3-like domain"/>
    <property type="match status" value="1"/>
</dbReference>
<keyword evidence="2 5" id="KW-0889">Transcription antitermination</keyword>